<reference evidence="2 3" key="1">
    <citation type="submission" date="2018-03" db="EMBL/GenBank/DDBJ databases">
        <title>Genomic Encyclopedia of Archaeal and Bacterial Type Strains, Phase II (KMG-II): from individual species to whole genera.</title>
        <authorList>
            <person name="Goeker M."/>
        </authorList>
    </citation>
    <scope>NUCLEOTIDE SEQUENCE [LARGE SCALE GENOMIC DNA]</scope>
    <source>
        <strain evidence="2 3">DSM 100065</strain>
    </source>
</reference>
<dbReference type="PANTHER" id="PTHR33303:SF2">
    <property type="entry name" value="COA-BINDING DOMAIN-CONTAINING PROTEIN"/>
    <property type="match status" value="1"/>
</dbReference>
<dbReference type="SMART" id="SM00881">
    <property type="entry name" value="CoA_binding"/>
    <property type="match status" value="1"/>
</dbReference>
<dbReference type="OrthoDB" id="9804695at2"/>
<feature type="domain" description="CoA-binding" evidence="1">
    <location>
        <begin position="16"/>
        <end position="109"/>
    </location>
</feature>
<keyword evidence="3" id="KW-1185">Reference proteome</keyword>
<dbReference type="EMBL" id="PVUE01000003">
    <property type="protein sequence ID" value="PRZ42983.1"/>
    <property type="molecule type" value="Genomic_DNA"/>
</dbReference>
<dbReference type="InterPro" id="IPR003781">
    <property type="entry name" value="CoA-bd"/>
</dbReference>
<gene>
    <name evidence="2" type="ORF">CLV47_10336</name>
</gene>
<protein>
    <recommendedName>
        <fullName evidence="1">CoA-binding domain-containing protein</fullName>
    </recommendedName>
</protein>
<evidence type="ECO:0000313" key="2">
    <source>
        <dbReference type="EMBL" id="PRZ42983.1"/>
    </source>
</evidence>
<dbReference type="Pfam" id="PF13380">
    <property type="entry name" value="CoA_binding_2"/>
    <property type="match status" value="1"/>
</dbReference>
<dbReference type="AlphaFoldDB" id="A0A2T1A306"/>
<comment type="caution">
    <text evidence="2">The sequence shown here is derived from an EMBL/GenBank/DDBJ whole genome shotgun (WGS) entry which is preliminary data.</text>
</comment>
<proteinExistence type="predicted"/>
<dbReference type="SUPFAM" id="SSF51735">
    <property type="entry name" value="NAD(P)-binding Rossmann-fold domains"/>
    <property type="match status" value="1"/>
</dbReference>
<accession>A0A2T1A306</accession>
<dbReference type="RefSeq" id="WP_106347974.1">
    <property type="nucleotide sequence ID" value="NZ_PVUE01000003.1"/>
</dbReference>
<sequence>MTTWTQPTEAERFALLRDAKTIAIVGASPNPERSSNEIARYLKARASYELYYVNPTVEEVLGEKAYDSLADLPVVPDIVDVFRRSSQFPAVADEAISVGAKAVWGQLGVADQDAAQKATDAGLTVVMDACIAVEHSKYRSELG</sequence>
<dbReference type="InterPro" id="IPR036291">
    <property type="entry name" value="NAD(P)-bd_dom_sf"/>
</dbReference>
<name>A0A2T1A306_9ACTN</name>
<dbReference type="Gene3D" id="3.40.50.720">
    <property type="entry name" value="NAD(P)-binding Rossmann-like Domain"/>
    <property type="match status" value="1"/>
</dbReference>
<evidence type="ECO:0000313" key="3">
    <source>
        <dbReference type="Proteomes" id="UP000237752"/>
    </source>
</evidence>
<evidence type="ECO:0000259" key="1">
    <source>
        <dbReference type="SMART" id="SM00881"/>
    </source>
</evidence>
<dbReference type="Proteomes" id="UP000237752">
    <property type="component" value="Unassembled WGS sequence"/>
</dbReference>
<dbReference type="PANTHER" id="PTHR33303">
    <property type="entry name" value="CYTOPLASMIC PROTEIN-RELATED"/>
    <property type="match status" value="1"/>
</dbReference>
<organism evidence="2 3">
    <name type="scientific">Antricoccus suffuscus</name>
    <dbReference type="NCBI Taxonomy" id="1629062"/>
    <lineage>
        <taxon>Bacteria</taxon>
        <taxon>Bacillati</taxon>
        <taxon>Actinomycetota</taxon>
        <taxon>Actinomycetes</taxon>
        <taxon>Geodermatophilales</taxon>
        <taxon>Antricoccaceae</taxon>
        <taxon>Antricoccus</taxon>
    </lineage>
</organism>